<dbReference type="AlphaFoldDB" id="K0SZ49"/>
<evidence type="ECO:0000313" key="3">
    <source>
        <dbReference type="Proteomes" id="UP000266841"/>
    </source>
</evidence>
<proteinExistence type="predicted"/>
<keyword evidence="1" id="KW-0812">Transmembrane</keyword>
<feature type="transmembrane region" description="Helical" evidence="1">
    <location>
        <begin position="89"/>
        <end position="107"/>
    </location>
</feature>
<protein>
    <submittedName>
        <fullName evidence="2">Uncharacterized protein</fullName>
    </submittedName>
</protein>
<keyword evidence="1" id="KW-1133">Transmembrane helix</keyword>
<keyword evidence="1" id="KW-0472">Membrane</keyword>
<gene>
    <name evidence="2" type="ORF">THAOC_08401</name>
</gene>
<dbReference type="Proteomes" id="UP000266841">
    <property type="component" value="Unassembled WGS sequence"/>
</dbReference>
<sequence>MEEPTIRDAVCKDFTITDGQESLYLATIRLMAIFITTRGALVRQTSTVKLLSQNAEGYALCNSVTLDDANPNLEGCEATVKSSSNAKGLVFGSAMAAIATMFQISFVL</sequence>
<keyword evidence="3" id="KW-1185">Reference proteome</keyword>
<name>K0SZ49_THAOC</name>
<evidence type="ECO:0000313" key="2">
    <source>
        <dbReference type="EMBL" id="EJK70254.1"/>
    </source>
</evidence>
<comment type="caution">
    <text evidence="2">The sequence shown here is derived from an EMBL/GenBank/DDBJ whole genome shotgun (WGS) entry which is preliminary data.</text>
</comment>
<accession>K0SZ49</accession>
<organism evidence="2 3">
    <name type="scientific">Thalassiosira oceanica</name>
    <name type="common">Marine diatom</name>
    <dbReference type="NCBI Taxonomy" id="159749"/>
    <lineage>
        <taxon>Eukaryota</taxon>
        <taxon>Sar</taxon>
        <taxon>Stramenopiles</taxon>
        <taxon>Ochrophyta</taxon>
        <taxon>Bacillariophyta</taxon>
        <taxon>Coscinodiscophyceae</taxon>
        <taxon>Thalassiosirophycidae</taxon>
        <taxon>Thalassiosirales</taxon>
        <taxon>Thalassiosiraceae</taxon>
        <taxon>Thalassiosira</taxon>
    </lineage>
</organism>
<reference evidence="2 3" key="1">
    <citation type="journal article" date="2012" name="Genome Biol.">
        <title>Genome and low-iron response of an oceanic diatom adapted to chronic iron limitation.</title>
        <authorList>
            <person name="Lommer M."/>
            <person name="Specht M."/>
            <person name="Roy A.S."/>
            <person name="Kraemer L."/>
            <person name="Andreson R."/>
            <person name="Gutowska M.A."/>
            <person name="Wolf J."/>
            <person name="Bergner S.V."/>
            <person name="Schilhabel M.B."/>
            <person name="Klostermeier U.C."/>
            <person name="Beiko R.G."/>
            <person name="Rosenstiel P."/>
            <person name="Hippler M."/>
            <person name="Laroche J."/>
        </authorList>
    </citation>
    <scope>NUCLEOTIDE SEQUENCE [LARGE SCALE GENOMIC DNA]</scope>
    <source>
        <strain evidence="2 3">CCMP1005</strain>
    </source>
</reference>
<dbReference type="EMBL" id="AGNL01008820">
    <property type="protein sequence ID" value="EJK70254.1"/>
    <property type="molecule type" value="Genomic_DNA"/>
</dbReference>
<evidence type="ECO:0000256" key="1">
    <source>
        <dbReference type="SAM" id="Phobius"/>
    </source>
</evidence>